<keyword evidence="2" id="KW-0812">Transmembrane</keyword>
<comment type="caution">
    <text evidence="3">The sequence shown here is derived from an EMBL/GenBank/DDBJ whole genome shotgun (WGS) entry which is preliminary data.</text>
</comment>
<reference evidence="3 4" key="1">
    <citation type="submission" date="2018-07" db="EMBL/GenBank/DDBJ databases">
        <title>Genomic Encyclopedia of Type Strains, Phase III (KMG-III): the genomes of soil and plant-associated and newly described type strains.</title>
        <authorList>
            <person name="Whitman W."/>
        </authorList>
    </citation>
    <scope>NUCLEOTIDE SEQUENCE [LARGE SCALE GENOMIC DNA]</scope>
    <source>
        <strain evidence="3 4">CECT 8575</strain>
    </source>
</reference>
<dbReference type="AlphaFoldDB" id="A0A368VQB0"/>
<sequence>MTDERESEAPRPPNPRRLLSVVVLLMLAAAAALWGASALTWGSQRYSTRFSGEKTAAVSGAMVRPELVPLALATLAGVAALLATGGWLRRIIGLLMMAEAGLLGWRVAEWATGPPPLAAAAELPPGSTPVDVVSTNPAGALLTTLGAVLLLAAGLLIVVRARSMPAMGAKYSAPATAKRESRDPDRRLWEALDAGEDPTDPPGDGDRHS</sequence>
<dbReference type="OrthoDB" id="3701368at2"/>
<feature type="transmembrane region" description="Helical" evidence="2">
    <location>
        <begin position="91"/>
        <end position="108"/>
    </location>
</feature>
<dbReference type="RefSeq" id="WP_114453422.1">
    <property type="nucleotide sequence ID" value="NZ_QPJC01000007.1"/>
</dbReference>
<dbReference type="InterPro" id="IPR019051">
    <property type="entry name" value="Trp_biosyn_TM_oprn/chp"/>
</dbReference>
<keyword evidence="2" id="KW-1133">Transmembrane helix</keyword>
<feature type="transmembrane region" description="Helical" evidence="2">
    <location>
        <begin position="21"/>
        <end position="41"/>
    </location>
</feature>
<proteinExistence type="predicted"/>
<name>A0A368VQB0_9ACTN</name>
<feature type="region of interest" description="Disordered" evidence="1">
    <location>
        <begin position="170"/>
        <end position="209"/>
    </location>
</feature>
<feature type="compositionally biased region" description="Basic and acidic residues" evidence="1">
    <location>
        <begin position="177"/>
        <end position="190"/>
    </location>
</feature>
<organism evidence="3 4">
    <name type="scientific">Halopolyspora algeriensis</name>
    <dbReference type="NCBI Taxonomy" id="1500506"/>
    <lineage>
        <taxon>Bacteria</taxon>
        <taxon>Bacillati</taxon>
        <taxon>Actinomycetota</taxon>
        <taxon>Actinomycetes</taxon>
        <taxon>Actinomycetes incertae sedis</taxon>
        <taxon>Halopolyspora</taxon>
    </lineage>
</organism>
<feature type="transmembrane region" description="Helical" evidence="2">
    <location>
        <begin position="138"/>
        <end position="159"/>
    </location>
</feature>
<gene>
    <name evidence="3" type="ORF">DFQ14_107104</name>
</gene>
<accession>A0A368VQB0</accession>
<evidence type="ECO:0000313" key="4">
    <source>
        <dbReference type="Proteomes" id="UP000253495"/>
    </source>
</evidence>
<keyword evidence="2" id="KW-0472">Membrane</keyword>
<evidence type="ECO:0000256" key="2">
    <source>
        <dbReference type="SAM" id="Phobius"/>
    </source>
</evidence>
<dbReference type="Pfam" id="PF09534">
    <property type="entry name" value="Trp_oprn_chp"/>
    <property type="match status" value="1"/>
</dbReference>
<feature type="transmembrane region" description="Helical" evidence="2">
    <location>
        <begin position="67"/>
        <end position="84"/>
    </location>
</feature>
<protein>
    <submittedName>
        <fullName evidence="3">Putative membrane protein (TIGR02234 family)</fullName>
    </submittedName>
</protein>
<dbReference type="Proteomes" id="UP000253495">
    <property type="component" value="Unassembled WGS sequence"/>
</dbReference>
<dbReference type="EMBL" id="QPJC01000007">
    <property type="protein sequence ID" value="RCW43215.1"/>
    <property type="molecule type" value="Genomic_DNA"/>
</dbReference>
<keyword evidence="4" id="KW-1185">Reference proteome</keyword>
<evidence type="ECO:0000313" key="3">
    <source>
        <dbReference type="EMBL" id="RCW43215.1"/>
    </source>
</evidence>
<evidence type="ECO:0000256" key="1">
    <source>
        <dbReference type="SAM" id="MobiDB-lite"/>
    </source>
</evidence>